<organism evidence="6 8">
    <name type="scientific">Francisella adeliensis</name>
    <dbReference type="NCBI Taxonomy" id="2007306"/>
    <lineage>
        <taxon>Bacteria</taxon>
        <taxon>Pseudomonadati</taxon>
        <taxon>Pseudomonadota</taxon>
        <taxon>Gammaproteobacteria</taxon>
        <taxon>Thiotrichales</taxon>
        <taxon>Francisellaceae</taxon>
        <taxon>Francisella</taxon>
    </lineage>
</organism>
<dbReference type="PROSITE" id="PS50931">
    <property type="entry name" value="HTH_LYSR"/>
    <property type="match status" value="1"/>
</dbReference>
<dbReference type="SUPFAM" id="SSF46785">
    <property type="entry name" value="Winged helix' DNA-binding domain"/>
    <property type="match status" value="1"/>
</dbReference>
<reference evidence="7 9" key="2">
    <citation type="submission" date="2019-08" db="EMBL/GenBank/DDBJ databases">
        <title>Complete genome sequences of Francisella adeliensis (FSC1325 and FSC1326).</title>
        <authorList>
            <person name="Ohrman C."/>
            <person name="Uneklint I."/>
            <person name="Vallesi A."/>
            <person name="Karlsson L."/>
            <person name="Sjodin A."/>
        </authorList>
    </citation>
    <scope>NUCLEOTIDE SEQUENCE [LARGE SCALE GENOMIC DNA]</scope>
    <source>
        <strain evidence="7 9">FSC1325</strain>
    </source>
</reference>
<evidence type="ECO:0000256" key="3">
    <source>
        <dbReference type="ARBA" id="ARBA00023125"/>
    </source>
</evidence>
<dbReference type="Proteomes" id="UP000251120">
    <property type="component" value="Chromosome"/>
</dbReference>
<evidence type="ECO:0000313" key="6">
    <source>
        <dbReference type="EMBL" id="AXA34424.1"/>
    </source>
</evidence>
<dbReference type="SUPFAM" id="SSF53850">
    <property type="entry name" value="Periplasmic binding protein-like II"/>
    <property type="match status" value="1"/>
</dbReference>
<evidence type="ECO:0000256" key="2">
    <source>
        <dbReference type="ARBA" id="ARBA00023015"/>
    </source>
</evidence>
<keyword evidence="9" id="KW-1185">Reference proteome</keyword>
<sequence>MKISLKQLQVFVNTAKTESISTGAERCFISQAAASMSISQLENLLGSTLFDRVGKRIRLNSNGESLLAKAIQILDQVEEFEAFALNDNSLSGKLVIGASTTIANYLLPKYIAKFKELYPQVRIKLISNNTQEIINEIERLNCDVAFVEGECHSNMVSTTFWREDNLRVIVRANHPLAKETDITVTKLLEYPWVTREVGSGTHQLLIKALGEHIKSLKKAITLNYDGAKKQYIYNSDAVACLSELSIADSWNGDNFSKLRIKTNELDLSRNFYKLLHKNKYHTNLTETFCKFVESDI</sequence>
<evidence type="ECO:0000313" key="8">
    <source>
        <dbReference type="Proteomes" id="UP000251120"/>
    </source>
</evidence>
<dbReference type="FunFam" id="1.10.10.10:FF:000001">
    <property type="entry name" value="LysR family transcriptional regulator"/>
    <property type="match status" value="1"/>
</dbReference>
<evidence type="ECO:0000256" key="4">
    <source>
        <dbReference type="ARBA" id="ARBA00023163"/>
    </source>
</evidence>
<evidence type="ECO:0000259" key="5">
    <source>
        <dbReference type="PROSITE" id="PS50931"/>
    </source>
</evidence>
<dbReference type="OrthoDB" id="9771171at2"/>
<dbReference type="InterPro" id="IPR036390">
    <property type="entry name" value="WH_DNA-bd_sf"/>
</dbReference>
<name>A0A2Z4Y060_9GAMM</name>
<comment type="similarity">
    <text evidence="1">Belongs to the LysR transcriptional regulatory family.</text>
</comment>
<accession>A0A2Z4Y060</accession>
<dbReference type="KEGG" id="fad:CDH04_08450"/>
<dbReference type="PANTHER" id="PTHR30126">
    <property type="entry name" value="HTH-TYPE TRANSCRIPTIONAL REGULATOR"/>
    <property type="match status" value="1"/>
</dbReference>
<dbReference type="GO" id="GO:0003700">
    <property type="term" value="F:DNA-binding transcription factor activity"/>
    <property type="evidence" value="ECO:0007669"/>
    <property type="project" value="InterPro"/>
</dbReference>
<dbReference type="InterPro" id="IPR005119">
    <property type="entry name" value="LysR_subst-bd"/>
</dbReference>
<dbReference type="Pfam" id="PF00126">
    <property type="entry name" value="HTH_1"/>
    <property type="match status" value="1"/>
</dbReference>
<dbReference type="Proteomes" id="UP000681131">
    <property type="component" value="Chromosome"/>
</dbReference>
<dbReference type="PANTHER" id="PTHR30126:SF94">
    <property type="entry name" value="LYSR FAMILY TRANSCRIPTIONAL REGULATOR"/>
    <property type="match status" value="1"/>
</dbReference>
<dbReference type="Gene3D" id="1.10.10.10">
    <property type="entry name" value="Winged helix-like DNA-binding domain superfamily/Winged helix DNA-binding domain"/>
    <property type="match status" value="1"/>
</dbReference>
<dbReference type="GO" id="GO:0000976">
    <property type="term" value="F:transcription cis-regulatory region binding"/>
    <property type="evidence" value="ECO:0007669"/>
    <property type="project" value="TreeGrafter"/>
</dbReference>
<keyword evidence="4" id="KW-0804">Transcription</keyword>
<dbReference type="Pfam" id="PF03466">
    <property type="entry name" value="LysR_substrate"/>
    <property type="match status" value="1"/>
</dbReference>
<dbReference type="EMBL" id="CP021781">
    <property type="protein sequence ID" value="AXA34424.1"/>
    <property type="molecule type" value="Genomic_DNA"/>
</dbReference>
<reference evidence="6 8" key="1">
    <citation type="submission" date="2017-06" db="EMBL/GenBank/DDBJ databases">
        <title>Complete genome of Francisella adeliensis.</title>
        <authorList>
            <person name="Vallesi A."/>
            <person name="Sjodin A."/>
        </authorList>
    </citation>
    <scope>NUCLEOTIDE SEQUENCE [LARGE SCALE GENOMIC DNA]</scope>
    <source>
        <strain evidence="6 8">FDC440</strain>
    </source>
</reference>
<dbReference type="RefSeq" id="WP_112870601.1">
    <property type="nucleotide sequence ID" value="NZ_CP021781.1"/>
</dbReference>
<feature type="domain" description="HTH lysR-type" evidence="5">
    <location>
        <begin position="3"/>
        <end position="60"/>
    </location>
</feature>
<evidence type="ECO:0000313" key="9">
    <source>
        <dbReference type="Proteomes" id="UP000681131"/>
    </source>
</evidence>
<evidence type="ECO:0000256" key="1">
    <source>
        <dbReference type="ARBA" id="ARBA00009437"/>
    </source>
</evidence>
<keyword evidence="2" id="KW-0805">Transcription regulation</keyword>
<gene>
    <name evidence="6" type="ORF">CDH04_08450</name>
    <name evidence="7" type="ORF">FZC43_08455</name>
</gene>
<dbReference type="InterPro" id="IPR000847">
    <property type="entry name" value="LysR_HTH_N"/>
</dbReference>
<dbReference type="EMBL" id="CP043424">
    <property type="protein sequence ID" value="QIW12670.1"/>
    <property type="molecule type" value="Genomic_DNA"/>
</dbReference>
<evidence type="ECO:0000313" key="7">
    <source>
        <dbReference type="EMBL" id="QIW12670.1"/>
    </source>
</evidence>
<dbReference type="InterPro" id="IPR036388">
    <property type="entry name" value="WH-like_DNA-bd_sf"/>
</dbReference>
<protein>
    <submittedName>
        <fullName evidence="6">LysR family transcriptional regulator</fullName>
    </submittedName>
</protein>
<proteinExistence type="inferred from homology"/>
<keyword evidence="3" id="KW-0238">DNA-binding</keyword>
<dbReference type="AlphaFoldDB" id="A0A2Z4Y060"/>
<dbReference type="Gene3D" id="3.40.190.290">
    <property type="match status" value="1"/>
</dbReference>